<evidence type="ECO:0000313" key="1">
    <source>
        <dbReference type="EMBL" id="BCJ38763.1"/>
    </source>
</evidence>
<dbReference type="Proteomes" id="UP000611640">
    <property type="component" value="Chromosome"/>
</dbReference>
<accession>A0A7R7HZY7</accession>
<proteinExistence type="predicted"/>
<evidence type="ECO:0000313" key="2">
    <source>
        <dbReference type="Proteomes" id="UP000611640"/>
    </source>
</evidence>
<sequence>MPSVMHEALIAVFHQNPSLAAVLLGDVLGVKVPDWHNARLDAGETNELPHTEYRADAVVTLCEADRPVLSVVVEVQLRRDPAKRWSWPVYLATLRARLQCPVALLVVCPDTRAAAWCGEPIELGHPGWMLQPLVAGPNQIPVQSDTAELAVLSGLAHAAGPDCRQALDAANVALDTIDPDLAVRYIEIMLAALPEAARRYLEAKMSTHTFEFQSDYARRLRAEGRTEGRTEGRAEGEAAALLMLFDARGWVVSDEIRRRLDGCTDVDQLDRWLRRAANAASLDEVFD</sequence>
<organism evidence="1 2">
    <name type="scientific">Actinocatenispora thailandica</name>
    <dbReference type="NCBI Taxonomy" id="227318"/>
    <lineage>
        <taxon>Bacteria</taxon>
        <taxon>Bacillati</taxon>
        <taxon>Actinomycetota</taxon>
        <taxon>Actinomycetes</taxon>
        <taxon>Micromonosporales</taxon>
        <taxon>Micromonosporaceae</taxon>
        <taxon>Actinocatenispora</taxon>
    </lineage>
</organism>
<dbReference type="RefSeq" id="WP_203964750.1">
    <property type="nucleotide sequence ID" value="NZ_AP023355.1"/>
</dbReference>
<dbReference type="PANTHER" id="PTHR34613:SF1">
    <property type="entry name" value="SLL6017 PROTEIN"/>
    <property type="match status" value="1"/>
</dbReference>
<dbReference type="KEGG" id="atl:Athai_62660"/>
<gene>
    <name evidence="1" type="ORF">Athai_62660</name>
</gene>
<dbReference type="EMBL" id="AP023355">
    <property type="protein sequence ID" value="BCJ38763.1"/>
    <property type="molecule type" value="Genomic_DNA"/>
</dbReference>
<protein>
    <submittedName>
        <fullName evidence="1">Uncharacterized protein</fullName>
    </submittedName>
</protein>
<keyword evidence="2" id="KW-1185">Reference proteome</keyword>
<reference evidence="1 2" key="1">
    <citation type="submission" date="2020-08" db="EMBL/GenBank/DDBJ databases">
        <title>Whole genome shotgun sequence of Actinocatenispora thailandica NBRC 105041.</title>
        <authorList>
            <person name="Komaki H."/>
            <person name="Tamura T."/>
        </authorList>
    </citation>
    <scope>NUCLEOTIDE SEQUENCE [LARGE SCALE GENOMIC DNA]</scope>
    <source>
        <strain evidence="1 2">NBRC 105041</strain>
    </source>
</reference>
<name>A0A7R7HZY7_9ACTN</name>
<dbReference type="PANTHER" id="PTHR34613">
    <property type="entry name" value="SLL0800 PROTEIN"/>
    <property type="match status" value="1"/>
</dbReference>
<dbReference type="AlphaFoldDB" id="A0A7R7HZY7"/>